<comment type="caution">
    <text evidence="2">The sequence shown here is derived from an EMBL/GenBank/DDBJ whole genome shotgun (WGS) entry which is preliminary data.</text>
</comment>
<dbReference type="InterPro" id="IPR029058">
    <property type="entry name" value="AB_hydrolase_fold"/>
</dbReference>
<dbReference type="Proteomes" id="UP000758603">
    <property type="component" value="Unassembled WGS sequence"/>
</dbReference>
<sequence>EDDPLFANPEDAQSIFQPALSPAATRLTSPKTPAAEKAAAMEKLPGGGIFGAFEGTAVSNGATGALPRKLVKQAPNRQNRGLSLCEVPPRYVSLPKLPSPWQSGAKDIIVQNDRTSRPALSGVFGGTRHSRSSSGGAEAFRKLKDALPNITLPTNLWSSLRSPSFLSDGSSQKSPGLEAKQTSTNGSIGSPQVSSYDGIRDRDGHLAEGFGESSLRTPSTSLNRPRAIRRSTSDDSMLYHSLSRVSSLGDDDRWGDVTEMANVRFKAIKESFDKPSFKLPQFPHALKKHSLLSSSPPHEKNPIGSPTLNNSGSFHKDPYPELGQALETLTGDIVVMGGYRGSILRSTKTNRQVWVPVKVGLNIRKVNLEVGLEPEDEERMEETIYPSGMLTNIGPVDISRRLFKRLRECENAKSGRLRVWDYGWDWRLSPHILSRKLIAFLESLPCNQPGNSEDRGATVIAHSLGGMITRHAINQRPDLFAGVVFAGTPQRCINILGPIRNGDAVLLNEKVLTAQVNFSLRTSFAFLPEDGFCFVNKNTGENFPIDFYDAEEWAKHALSPCVGPTLPAYNIRQSALGSLRSFSASFPSLPTRSRGNSTASDLDTKSTTRYGAADAARQVEVKNDHTLAPQMGSRPGGSGAAQQQQAAPKTFNEQERYMKYLKRTLSDTKRFRAELHHRAELTESNMYPPMAVIYGKEIPTVYAAHVTNRDQIPCADAYDDLLFRSGDGVVLSREAMLPPGYDVVKDGRISTDRGHITMLGDMQVVGRALQAVLRGRQKGIGLGTPT</sequence>
<feature type="compositionally biased region" description="Polar residues" evidence="1">
    <location>
        <begin position="304"/>
        <end position="313"/>
    </location>
</feature>
<dbReference type="RefSeq" id="XP_045965520.1">
    <property type="nucleotide sequence ID" value="XM_046097062.1"/>
</dbReference>
<protein>
    <submittedName>
        <fullName evidence="2">Uncharacterized protein</fullName>
    </submittedName>
</protein>
<evidence type="ECO:0000256" key="1">
    <source>
        <dbReference type="SAM" id="MobiDB-lite"/>
    </source>
</evidence>
<feature type="region of interest" description="Disordered" evidence="1">
    <location>
        <begin position="163"/>
        <end position="229"/>
    </location>
</feature>
<dbReference type="GeneID" id="70125954"/>
<feature type="region of interest" description="Disordered" evidence="1">
    <location>
        <begin position="1"/>
        <end position="38"/>
    </location>
</feature>
<dbReference type="PANTHER" id="PTHR11440">
    <property type="entry name" value="LECITHIN-CHOLESTEROL ACYLTRANSFERASE-RELATED"/>
    <property type="match status" value="1"/>
</dbReference>
<dbReference type="EMBL" id="JAGPXC010000001">
    <property type="protein sequence ID" value="KAH6661389.1"/>
    <property type="molecule type" value="Genomic_DNA"/>
</dbReference>
<feature type="non-terminal residue" evidence="2">
    <location>
        <position position="1"/>
    </location>
</feature>
<feature type="compositionally biased region" description="Polar residues" evidence="1">
    <location>
        <begin position="587"/>
        <end position="609"/>
    </location>
</feature>
<evidence type="ECO:0000313" key="3">
    <source>
        <dbReference type="Proteomes" id="UP000758603"/>
    </source>
</evidence>
<name>A0A9P8UXV6_9PEZI</name>
<feature type="region of interest" description="Disordered" evidence="1">
    <location>
        <begin position="292"/>
        <end position="316"/>
    </location>
</feature>
<evidence type="ECO:0000313" key="2">
    <source>
        <dbReference type="EMBL" id="KAH6661389.1"/>
    </source>
</evidence>
<organism evidence="2 3">
    <name type="scientific">Truncatella angustata</name>
    <dbReference type="NCBI Taxonomy" id="152316"/>
    <lineage>
        <taxon>Eukaryota</taxon>
        <taxon>Fungi</taxon>
        <taxon>Dikarya</taxon>
        <taxon>Ascomycota</taxon>
        <taxon>Pezizomycotina</taxon>
        <taxon>Sordariomycetes</taxon>
        <taxon>Xylariomycetidae</taxon>
        <taxon>Amphisphaeriales</taxon>
        <taxon>Sporocadaceae</taxon>
        <taxon>Truncatella</taxon>
    </lineage>
</organism>
<gene>
    <name evidence="2" type="ORF">BKA67DRAFT_498511</name>
</gene>
<dbReference type="Gene3D" id="3.40.50.1820">
    <property type="entry name" value="alpha/beta hydrolase"/>
    <property type="match status" value="1"/>
</dbReference>
<proteinExistence type="predicted"/>
<feature type="compositionally biased region" description="Polar residues" evidence="1">
    <location>
        <begin position="214"/>
        <end position="223"/>
    </location>
</feature>
<feature type="non-terminal residue" evidence="2">
    <location>
        <position position="786"/>
    </location>
</feature>
<feature type="region of interest" description="Disordered" evidence="1">
    <location>
        <begin position="587"/>
        <end position="651"/>
    </location>
</feature>
<reference evidence="2" key="1">
    <citation type="journal article" date="2021" name="Nat. Commun.">
        <title>Genetic determinants of endophytism in the Arabidopsis root mycobiome.</title>
        <authorList>
            <person name="Mesny F."/>
            <person name="Miyauchi S."/>
            <person name="Thiergart T."/>
            <person name="Pickel B."/>
            <person name="Atanasova L."/>
            <person name="Karlsson M."/>
            <person name="Huettel B."/>
            <person name="Barry K.W."/>
            <person name="Haridas S."/>
            <person name="Chen C."/>
            <person name="Bauer D."/>
            <person name="Andreopoulos W."/>
            <person name="Pangilinan J."/>
            <person name="LaButti K."/>
            <person name="Riley R."/>
            <person name="Lipzen A."/>
            <person name="Clum A."/>
            <person name="Drula E."/>
            <person name="Henrissat B."/>
            <person name="Kohler A."/>
            <person name="Grigoriev I.V."/>
            <person name="Martin F.M."/>
            <person name="Hacquard S."/>
        </authorList>
    </citation>
    <scope>NUCLEOTIDE SEQUENCE</scope>
    <source>
        <strain evidence="2">MPI-SDFR-AT-0073</strain>
    </source>
</reference>
<dbReference type="SUPFAM" id="SSF53474">
    <property type="entry name" value="alpha/beta-Hydrolases"/>
    <property type="match status" value="1"/>
</dbReference>
<keyword evidence="3" id="KW-1185">Reference proteome</keyword>
<feature type="compositionally biased region" description="Polar residues" evidence="1">
    <location>
        <begin position="163"/>
        <end position="195"/>
    </location>
</feature>
<dbReference type="OrthoDB" id="10250441at2759"/>
<accession>A0A9P8UXV6</accession>
<dbReference type="AlphaFoldDB" id="A0A9P8UXV6"/>